<sequence length="780" mass="88500">MSAIQNEPEFTPKLLFFYGTLTLEHVLKKVAALIDTPILRDASINGYTIKLWGPYPALVKATSAEESVVQGKTWLVCNASQLQRIQHYEGRTYRMEEVEISLSNGEKEKGYTFVYDADPDHLKDGAFEPGRYATIDVQGTFGNAATPGMQQDLVAFRVAMRNLGTGMKNRFFGPISPCDFLKQFLPKAVIALPWSDDAKERLHAVATANNGDGAMFDSMIRALEPFCPTVDLFEMQSHPDSFGMDPQLPNPGICSYPRPSDTSEEPGDMLKFEHVFHFTHDDGFGDEACLELTTPDAERIRRQLSAYATIQFTAQHRTHTFSILITKHHARLIRWDRAGAIVTSKFPFAEEPYLAEFLWAYVHANSEQRGWDTSVTDISTLTELSGRETFLRDEARRILDIPLDEPVFRFTVWDDDDTGELSYYYGHKPLFTNNHSSAGRCTCGYIVIDENAKLAFLKDTWRIISPDWIREGVTYLKLRDARVRNVPTVLASGDIPGQRTHSYGPLQKHYRIVFREVASEITTYGDTSELVRVVRDAVQAHQDAFEKAGILHRDISTGNILITSEGKGLLIDWEFSEHLDEVANGRQTVSWDRNGTWAFMSARLLQAQVVPGQPIRHTLQDDLESFYHVLSWILLQHEPHHLSHTVKLQEIIAHTYNYAVTVDGYRQGGMVKRLALLASVSDAEDIYFDGPMKDLIMDLQRALRVRYMKTPTEAQRQQYKSLKKRCPGELLQICAALEYDTTLTRIQDSTWMVQRLDEAVSALKNMEAASDAVEFAQDMQ</sequence>
<dbReference type="InterPro" id="IPR008266">
    <property type="entry name" value="Tyr_kinase_AS"/>
</dbReference>
<dbReference type="SUPFAM" id="SSF56112">
    <property type="entry name" value="Protein kinase-like (PK-like)"/>
    <property type="match status" value="1"/>
</dbReference>
<dbReference type="PROSITE" id="PS00109">
    <property type="entry name" value="PROTEIN_KINASE_TYR"/>
    <property type="match status" value="1"/>
</dbReference>
<accession>A0AAW0BV80</accession>
<proteinExistence type="predicted"/>
<evidence type="ECO:0000259" key="2">
    <source>
        <dbReference type="Pfam" id="PF17667"/>
    </source>
</evidence>
<dbReference type="EMBL" id="JAYKXP010000076">
    <property type="protein sequence ID" value="KAK7030409.1"/>
    <property type="molecule type" value="Genomic_DNA"/>
</dbReference>
<feature type="domain" description="Fungal-type protein kinase" evidence="2">
    <location>
        <begin position="508"/>
        <end position="633"/>
    </location>
</feature>
<gene>
    <name evidence="3" type="ORF">VNI00_014153</name>
</gene>
<dbReference type="CDD" id="cd06661">
    <property type="entry name" value="GGCT_like"/>
    <property type="match status" value="1"/>
</dbReference>
<dbReference type="InterPro" id="IPR009288">
    <property type="entry name" value="AIG2-like_dom"/>
</dbReference>
<dbReference type="PANTHER" id="PTHR38248:SF2">
    <property type="entry name" value="FUNK1 11"/>
    <property type="match status" value="1"/>
</dbReference>
<keyword evidence="4" id="KW-1185">Reference proteome</keyword>
<organism evidence="3 4">
    <name type="scientific">Paramarasmius palmivorus</name>
    <dbReference type="NCBI Taxonomy" id="297713"/>
    <lineage>
        <taxon>Eukaryota</taxon>
        <taxon>Fungi</taxon>
        <taxon>Dikarya</taxon>
        <taxon>Basidiomycota</taxon>
        <taxon>Agaricomycotina</taxon>
        <taxon>Agaricomycetes</taxon>
        <taxon>Agaricomycetidae</taxon>
        <taxon>Agaricales</taxon>
        <taxon>Marasmiineae</taxon>
        <taxon>Marasmiaceae</taxon>
        <taxon>Paramarasmius</taxon>
    </lineage>
</organism>
<evidence type="ECO:0000259" key="1">
    <source>
        <dbReference type="Pfam" id="PF06094"/>
    </source>
</evidence>
<feature type="domain" description="Fungal-type protein kinase" evidence="2">
    <location>
        <begin position="299"/>
        <end position="495"/>
    </location>
</feature>
<dbReference type="InterPro" id="IPR040976">
    <property type="entry name" value="Pkinase_fungal"/>
</dbReference>
<dbReference type="Gene3D" id="1.10.510.10">
    <property type="entry name" value="Transferase(Phosphotransferase) domain 1"/>
    <property type="match status" value="1"/>
</dbReference>
<dbReference type="Pfam" id="PF06094">
    <property type="entry name" value="GGACT"/>
    <property type="match status" value="1"/>
</dbReference>
<dbReference type="GO" id="GO:0004672">
    <property type="term" value="F:protein kinase activity"/>
    <property type="evidence" value="ECO:0007669"/>
    <property type="project" value="InterPro"/>
</dbReference>
<evidence type="ECO:0000313" key="4">
    <source>
        <dbReference type="Proteomes" id="UP001383192"/>
    </source>
</evidence>
<comment type="caution">
    <text evidence="3">The sequence shown here is derived from an EMBL/GenBank/DDBJ whole genome shotgun (WGS) entry which is preliminary data.</text>
</comment>
<feature type="domain" description="Gamma-glutamylcyclotransferase AIG2-like" evidence="1">
    <location>
        <begin position="15"/>
        <end position="119"/>
    </location>
</feature>
<protein>
    <recommendedName>
        <fullName evidence="5">Non-specific serine/threonine protein kinase</fullName>
    </recommendedName>
</protein>
<dbReference type="InterPro" id="IPR013024">
    <property type="entry name" value="GGCT-like"/>
</dbReference>
<evidence type="ECO:0008006" key="5">
    <source>
        <dbReference type="Google" id="ProtNLM"/>
    </source>
</evidence>
<dbReference type="Pfam" id="PF17667">
    <property type="entry name" value="Pkinase_fungal"/>
    <property type="match status" value="2"/>
</dbReference>
<dbReference type="InterPro" id="IPR011009">
    <property type="entry name" value="Kinase-like_dom_sf"/>
</dbReference>
<dbReference type="SUPFAM" id="SSF110857">
    <property type="entry name" value="Gamma-glutamyl cyclotransferase-like"/>
    <property type="match status" value="1"/>
</dbReference>
<dbReference type="Proteomes" id="UP001383192">
    <property type="component" value="Unassembled WGS sequence"/>
</dbReference>
<evidence type="ECO:0000313" key="3">
    <source>
        <dbReference type="EMBL" id="KAK7030409.1"/>
    </source>
</evidence>
<dbReference type="Gene3D" id="3.10.490.10">
    <property type="entry name" value="Gamma-glutamyl cyclotransferase-like"/>
    <property type="match status" value="1"/>
</dbReference>
<dbReference type="InterPro" id="IPR036568">
    <property type="entry name" value="GGCT-like_sf"/>
</dbReference>
<name>A0AAW0BV80_9AGAR</name>
<reference evidence="3 4" key="1">
    <citation type="submission" date="2024-01" db="EMBL/GenBank/DDBJ databases">
        <title>A draft genome for a cacao thread blight-causing isolate of Paramarasmius palmivorus.</title>
        <authorList>
            <person name="Baruah I.K."/>
            <person name="Bukari Y."/>
            <person name="Amoako-Attah I."/>
            <person name="Meinhardt L.W."/>
            <person name="Bailey B.A."/>
            <person name="Cohen S.P."/>
        </authorList>
    </citation>
    <scope>NUCLEOTIDE SEQUENCE [LARGE SCALE GENOMIC DNA]</scope>
    <source>
        <strain evidence="3 4">GH-12</strain>
    </source>
</reference>
<dbReference type="AlphaFoldDB" id="A0AAW0BV80"/>
<dbReference type="PANTHER" id="PTHR38248">
    <property type="entry name" value="FUNK1 6"/>
    <property type="match status" value="1"/>
</dbReference>